<dbReference type="RefSeq" id="WP_008072518.1">
    <property type="nucleotide sequence ID" value="NZ_AEVT01000002.1"/>
</dbReference>
<protein>
    <submittedName>
        <fullName evidence="1">Uncharacterized protein</fullName>
    </submittedName>
</protein>
<dbReference type="OrthoDB" id="5894186at2"/>
<proteinExistence type="predicted"/>
<evidence type="ECO:0000313" key="1">
    <source>
        <dbReference type="EMBL" id="EGA72384.1"/>
    </source>
</evidence>
<reference evidence="1 2" key="1">
    <citation type="journal article" date="2012" name="Int. J. Syst. Evol. Microbiol.">
        <title>Vibrio caribbeanicus sp. nov., isolated from the marine sponge Scleritoderma cyanea.</title>
        <authorList>
            <person name="Hoffmann M."/>
            <person name="Monday S.R."/>
            <person name="Allard M.W."/>
            <person name="Strain E.A."/>
            <person name="Whittaker P."/>
            <person name="Naum M."/>
            <person name="McCarthy P.J."/>
            <person name="Lopez J.V."/>
            <person name="Fischer M."/>
            <person name="Brown E.W."/>
        </authorList>
    </citation>
    <scope>NUCLEOTIDE SEQUENCE [LARGE SCALE GENOMIC DNA]</scope>
    <source>
        <strain evidence="2">DSMZ 21326</strain>
    </source>
</reference>
<dbReference type="GeneID" id="95567351"/>
<organism evidence="1 2">
    <name type="scientific">Vibrio sinaloensis DSM 21326</name>
    <dbReference type="NCBI Taxonomy" id="945550"/>
    <lineage>
        <taxon>Bacteria</taxon>
        <taxon>Pseudomonadati</taxon>
        <taxon>Pseudomonadota</taxon>
        <taxon>Gammaproteobacteria</taxon>
        <taxon>Vibrionales</taxon>
        <taxon>Vibrionaceae</taxon>
        <taxon>Vibrio</taxon>
        <taxon>Vibrio oreintalis group</taxon>
    </lineage>
</organism>
<comment type="caution">
    <text evidence="1">The sequence shown here is derived from an EMBL/GenBank/DDBJ whole genome shotgun (WGS) entry which is preliminary data.</text>
</comment>
<evidence type="ECO:0000313" key="2">
    <source>
        <dbReference type="Proteomes" id="UP000006228"/>
    </source>
</evidence>
<sequence>MKFTLQENQPYPVTISGTWLWLRYAAEPILMETSSGERVTIPQGAVIKNNELLGRVLLHSSASQTIDIEFGKGDFQPPSDGQRVAVDKMPPVEIAPDQTISFAPDQVVSLAEGSKVQASLAVANAITTKNLGMPSTIPENPTRKKITIRTPNWNKGAIQLNGNYPLYKGETIEIESTAAIELTGAETDRVLILECHDEQKPTD</sequence>
<dbReference type="Proteomes" id="UP000006228">
    <property type="component" value="Unassembled WGS sequence"/>
</dbReference>
<accession>E8M0Z8</accession>
<gene>
    <name evidence="1" type="ORF">VISI1226_20620</name>
</gene>
<name>E8M0Z8_PHOS4</name>
<dbReference type="AlphaFoldDB" id="E8M0Z8"/>
<dbReference type="EMBL" id="AEVT01000002">
    <property type="protein sequence ID" value="EGA72384.1"/>
    <property type="molecule type" value="Genomic_DNA"/>
</dbReference>